<evidence type="ECO:0000313" key="2">
    <source>
        <dbReference type="EMBL" id="NYH72651.1"/>
    </source>
</evidence>
<name>A0A7Z0BQ09_9GAMM</name>
<dbReference type="AlphaFoldDB" id="A0A7Z0BQ09"/>
<reference evidence="2 3" key="1">
    <citation type="submission" date="2020-07" db="EMBL/GenBank/DDBJ databases">
        <title>Genomic analyses of the natural microbiome of Caenorhabditis elegans.</title>
        <authorList>
            <person name="Samuel B."/>
        </authorList>
    </citation>
    <scope>NUCLEOTIDE SEQUENCE [LARGE SCALE GENOMIC DNA]</scope>
    <source>
        <strain evidence="2 3">BIGb0408</strain>
    </source>
</reference>
<proteinExistence type="predicted"/>
<accession>A0A7Z0BQ09</accession>
<feature type="chain" id="PRO_5030662364" evidence="1">
    <location>
        <begin position="26"/>
        <end position="80"/>
    </location>
</feature>
<dbReference type="Proteomes" id="UP000578688">
    <property type="component" value="Unassembled WGS sequence"/>
</dbReference>
<evidence type="ECO:0000256" key="1">
    <source>
        <dbReference type="SAM" id="SignalP"/>
    </source>
</evidence>
<dbReference type="EMBL" id="JACBYV010000001">
    <property type="protein sequence ID" value="NYH72651.1"/>
    <property type="molecule type" value="Genomic_DNA"/>
</dbReference>
<protein>
    <submittedName>
        <fullName evidence="2">Uncharacterized protein</fullName>
    </submittedName>
</protein>
<sequence>MSLALRVIRSNWSTLLALRPAPSMAMSPPLTSKLRSWPFSITGAPVLRVARGVLMKPQPSQVMPWGLATMTFAACPATSV</sequence>
<feature type="signal peptide" evidence="1">
    <location>
        <begin position="1"/>
        <end position="25"/>
    </location>
</feature>
<evidence type="ECO:0000313" key="3">
    <source>
        <dbReference type="Proteomes" id="UP000578688"/>
    </source>
</evidence>
<organism evidence="2 3">
    <name type="scientific">Phytopseudomonas flavescens</name>
    <dbReference type="NCBI Taxonomy" id="29435"/>
    <lineage>
        <taxon>Bacteria</taxon>
        <taxon>Pseudomonadati</taxon>
        <taxon>Pseudomonadota</taxon>
        <taxon>Gammaproteobacteria</taxon>
        <taxon>Pseudomonadales</taxon>
        <taxon>Pseudomonadaceae</taxon>
        <taxon>Phytopseudomonas</taxon>
    </lineage>
</organism>
<keyword evidence="3" id="KW-1185">Reference proteome</keyword>
<comment type="caution">
    <text evidence="2">The sequence shown here is derived from an EMBL/GenBank/DDBJ whole genome shotgun (WGS) entry which is preliminary data.</text>
</comment>
<gene>
    <name evidence="2" type="ORF">FHR27_001261</name>
</gene>
<keyword evidence="1" id="KW-0732">Signal</keyword>